<evidence type="ECO:0000313" key="1">
    <source>
        <dbReference type="EMBL" id="MEA5402988.1"/>
    </source>
</evidence>
<accession>A0ABU5S3B2</accession>
<evidence type="ECO:0000313" key="2">
    <source>
        <dbReference type="Proteomes" id="UP001303899"/>
    </source>
</evidence>
<comment type="caution">
    <text evidence="1">The sequence shown here is derived from an EMBL/GenBank/DDBJ whole genome shotgun (WGS) entry which is preliminary data.</text>
</comment>
<reference evidence="1 2" key="1">
    <citation type="submission" date="2023-12" db="EMBL/GenBank/DDBJ databases">
        <title>Novel species of the genus Arcicella isolated from rivers.</title>
        <authorList>
            <person name="Lu H."/>
        </authorList>
    </citation>
    <scope>NUCLEOTIDE SEQUENCE [LARGE SCALE GENOMIC DNA]</scope>
    <source>
        <strain evidence="1 2">DC2W</strain>
    </source>
</reference>
<gene>
    <name evidence="1" type="ORF">VB776_08685</name>
</gene>
<keyword evidence="2" id="KW-1185">Reference proteome</keyword>
<dbReference type="RefSeq" id="WP_323328077.1">
    <property type="nucleotide sequence ID" value="NZ_JAYGIL010000008.1"/>
</dbReference>
<organism evidence="1 2">
    <name type="scientific">Arcicella gelida</name>
    <dbReference type="NCBI Taxonomy" id="2984195"/>
    <lineage>
        <taxon>Bacteria</taxon>
        <taxon>Pseudomonadati</taxon>
        <taxon>Bacteroidota</taxon>
        <taxon>Cytophagia</taxon>
        <taxon>Cytophagales</taxon>
        <taxon>Flectobacillaceae</taxon>
        <taxon>Arcicella</taxon>
    </lineage>
</organism>
<sequence length="136" mass="14998">MDATNKDDEGVIVIGVAYTKKKCTSGSVSSTFSEVAGYSYYTSEGNDYNSLSTRIQSELAEHYGISRTDVSIKSSRSPFAVIIQYDKEIAGWKCSVVKYAVGFGDDEDQAEANAVKMKNYDSSRSVYSKIKTIHKK</sequence>
<dbReference type="Proteomes" id="UP001303899">
    <property type="component" value="Unassembled WGS sequence"/>
</dbReference>
<name>A0ABU5S3B2_9BACT</name>
<dbReference type="EMBL" id="JAYGIL010000008">
    <property type="protein sequence ID" value="MEA5402988.1"/>
    <property type="molecule type" value="Genomic_DNA"/>
</dbReference>
<protein>
    <submittedName>
        <fullName evidence="1">Uncharacterized protein</fullName>
    </submittedName>
</protein>
<proteinExistence type="predicted"/>